<dbReference type="EMBL" id="JACIEC010000002">
    <property type="protein sequence ID" value="MBB4144110.1"/>
    <property type="molecule type" value="Genomic_DNA"/>
</dbReference>
<keyword evidence="1" id="KW-1133">Transmembrane helix</keyword>
<comment type="caution">
    <text evidence="2">The sequence shown here is derived from an EMBL/GenBank/DDBJ whole genome shotgun (WGS) entry which is preliminary data.</text>
</comment>
<keyword evidence="1" id="KW-0472">Membrane</keyword>
<keyword evidence="1" id="KW-0812">Transmembrane</keyword>
<keyword evidence="3" id="KW-1185">Reference proteome</keyword>
<organism evidence="2 3">
    <name type="scientific">Rhizobium rhizoryzae</name>
    <dbReference type="NCBI Taxonomy" id="451876"/>
    <lineage>
        <taxon>Bacteria</taxon>
        <taxon>Pseudomonadati</taxon>
        <taxon>Pseudomonadota</taxon>
        <taxon>Alphaproteobacteria</taxon>
        <taxon>Hyphomicrobiales</taxon>
        <taxon>Rhizobiaceae</taxon>
        <taxon>Rhizobium/Agrobacterium group</taxon>
        <taxon>Rhizobium</taxon>
    </lineage>
</organism>
<protein>
    <submittedName>
        <fullName evidence="2">Preprotein translocase subunit Sss1</fullName>
    </submittedName>
</protein>
<gene>
    <name evidence="2" type="ORF">GGQ72_002662</name>
</gene>
<accession>A0A7W6LGS7</accession>
<feature type="transmembrane region" description="Helical" evidence="1">
    <location>
        <begin position="9"/>
        <end position="34"/>
    </location>
</feature>
<evidence type="ECO:0000313" key="3">
    <source>
        <dbReference type="Proteomes" id="UP000519897"/>
    </source>
</evidence>
<name>A0A7W6LGS7_9HYPH</name>
<dbReference type="AlphaFoldDB" id="A0A7W6LGS7"/>
<evidence type="ECO:0000256" key="1">
    <source>
        <dbReference type="SAM" id="Phobius"/>
    </source>
</evidence>
<reference evidence="2 3" key="1">
    <citation type="submission" date="2020-08" db="EMBL/GenBank/DDBJ databases">
        <title>Genomic Encyclopedia of Type Strains, Phase IV (KMG-IV): sequencing the most valuable type-strain genomes for metagenomic binning, comparative biology and taxonomic classification.</title>
        <authorList>
            <person name="Goeker M."/>
        </authorList>
    </citation>
    <scope>NUCLEOTIDE SEQUENCE [LARGE SCALE GENOMIC DNA]</scope>
    <source>
        <strain evidence="2 3">DSM 29514</strain>
    </source>
</reference>
<evidence type="ECO:0000313" key="2">
    <source>
        <dbReference type="EMBL" id="MBB4144110.1"/>
    </source>
</evidence>
<proteinExistence type="predicted"/>
<sequence length="36" mass="3882">MAGTKVRQILWFVGLWMAGVLAVGIVGLIIKLWLGA</sequence>
<dbReference type="Proteomes" id="UP000519897">
    <property type="component" value="Unassembled WGS sequence"/>
</dbReference>